<name>A0A210PXU3_MIZYE</name>
<evidence type="ECO:0000313" key="3">
    <source>
        <dbReference type="EMBL" id="OWF41301.1"/>
    </source>
</evidence>
<reference evidence="3 4" key="1">
    <citation type="journal article" date="2017" name="Nat. Ecol. Evol.">
        <title>Scallop genome provides insights into evolution of bilaterian karyotype and development.</title>
        <authorList>
            <person name="Wang S."/>
            <person name="Zhang J."/>
            <person name="Jiao W."/>
            <person name="Li J."/>
            <person name="Xun X."/>
            <person name="Sun Y."/>
            <person name="Guo X."/>
            <person name="Huan P."/>
            <person name="Dong B."/>
            <person name="Zhang L."/>
            <person name="Hu X."/>
            <person name="Sun X."/>
            <person name="Wang J."/>
            <person name="Zhao C."/>
            <person name="Wang Y."/>
            <person name="Wang D."/>
            <person name="Huang X."/>
            <person name="Wang R."/>
            <person name="Lv J."/>
            <person name="Li Y."/>
            <person name="Zhang Z."/>
            <person name="Liu B."/>
            <person name="Lu W."/>
            <person name="Hui Y."/>
            <person name="Liang J."/>
            <person name="Zhou Z."/>
            <person name="Hou R."/>
            <person name="Li X."/>
            <person name="Liu Y."/>
            <person name="Li H."/>
            <person name="Ning X."/>
            <person name="Lin Y."/>
            <person name="Zhao L."/>
            <person name="Xing Q."/>
            <person name="Dou J."/>
            <person name="Li Y."/>
            <person name="Mao J."/>
            <person name="Guo H."/>
            <person name="Dou H."/>
            <person name="Li T."/>
            <person name="Mu C."/>
            <person name="Jiang W."/>
            <person name="Fu Q."/>
            <person name="Fu X."/>
            <person name="Miao Y."/>
            <person name="Liu J."/>
            <person name="Yu Q."/>
            <person name="Li R."/>
            <person name="Liao H."/>
            <person name="Li X."/>
            <person name="Kong Y."/>
            <person name="Jiang Z."/>
            <person name="Chourrout D."/>
            <person name="Li R."/>
            <person name="Bao Z."/>
        </authorList>
    </citation>
    <scope>NUCLEOTIDE SEQUENCE [LARGE SCALE GENOMIC DNA]</scope>
    <source>
        <strain evidence="3 4">PY_sf001</strain>
    </source>
</reference>
<dbReference type="InterPro" id="IPR011009">
    <property type="entry name" value="Kinase-like_dom_sf"/>
</dbReference>
<keyword evidence="1" id="KW-0732">Signal</keyword>
<organism evidence="3 4">
    <name type="scientific">Mizuhopecten yessoensis</name>
    <name type="common">Japanese scallop</name>
    <name type="synonym">Patinopecten yessoensis</name>
    <dbReference type="NCBI Taxonomy" id="6573"/>
    <lineage>
        <taxon>Eukaryota</taxon>
        <taxon>Metazoa</taxon>
        <taxon>Spiralia</taxon>
        <taxon>Lophotrochozoa</taxon>
        <taxon>Mollusca</taxon>
        <taxon>Bivalvia</taxon>
        <taxon>Autobranchia</taxon>
        <taxon>Pteriomorphia</taxon>
        <taxon>Pectinida</taxon>
        <taxon>Pectinoidea</taxon>
        <taxon>Pectinidae</taxon>
        <taxon>Mizuhopecten</taxon>
    </lineage>
</organism>
<dbReference type="AlphaFoldDB" id="A0A210PXU3"/>
<keyword evidence="4" id="KW-1185">Reference proteome</keyword>
<dbReference type="EMBL" id="NEDP02005411">
    <property type="protein sequence ID" value="OWF41301.1"/>
    <property type="molecule type" value="Genomic_DNA"/>
</dbReference>
<comment type="caution">
    <text evidence="3">The sequence shown here is derived from an EMBL/GenBank/DDBJ whole genome shotgun (WGS) entry which is preliminary data.</text>
</comment>
<sequence length="480" mass="54502">MVFVFACLLFGLKCFHSILTNMLWIERKPLPKQTGLPYHCLSMTKGLMPCSRKESIVALYESVISPAPSVLPVYMMEFHGKDTDMLHVNQQRPNIQVSEAVNVVPLPSLPDRTDVAYVSDESESPDPAEETPQWKFQHVETSLSSDREYGCSDLSSFQTSRGNIHFTGNEKPSGNTVSLHSSTKMQKGKLIYGTSSDYISNFLSQRRTPARMRGVLRHPILQNMSTEEGFQRDVHYERWKDVAEDEFGRMMVCRGRDNHTVFTFFMIERNSNWFRDEELLFYLKCDGKVQIVPELLGVIEEDGYVKMMFPFTPGHEVLSTVVEAGRHLCNRKGLLRFLEQLVRGIEKLHANGVTLGVINDRMVLLDAELGSTGIHLFPWRSVRTTEHTNKKSTNQPLRGADPLTRAGKEDKATDMLSLGQLLQRILSRLQDPSPLATHLLVQLLEPDKEVRITASGASKHRLFEHRRCLSIECGEDAPII</sequence>
<dbReference type="OrthoDB" id="10503468at2759"/>
<dbReference type="PROSITE" id="PS50011">
    <property type="entry name" value="PROTEIN_KINASE_DOM"/>
    <property type="match status" value="1"/>
</dbReference>
<dbReference type="Gene3D" id="1.10.510.10">
    <property type="entry name" value="Transferase(Phosphotransferase) domain 1"/>
    <property type="match status" value="1"/>
</dbReference>
<dbReference type="Proteomes" id="UP000242188">
    <property type="component" value="Unassembled WGS sequence"/>
</dbReference>
<dbReference type="InterPro" id="IPR000719">
    <property type="entry name" value="Prot_kinase_dom"/>
</dbReference>
<dbReference type="SUPFAM" id="SSF56112">
    <property type="entry name" value="Protein kinase-like (PK-like)"/>
    <property type="match status" value="1"/>
</dbReference>
<feature type="chain" id="PRO_5012600503" description="Protein kinase domain-containing protein" evidence="1">
    <location>
        <begin position="18"/>
        <end position="480"/>
    </location>
</feature>
<protein>
    <recommendedName>
        <fullName evidence="2">Protein kinase domain-containing protein</fullName>
    </recommendedName>
</protein>
<proteinExistence type="predicted"/>
<dbReference type="GO" id="GO:0005524">
    <property type="term" value="F:ATP binding"/>
    <property type="evidence" value="ECO:0007669"/>
    <property type="project" value="InterPro"/>
</dbReference>
<dbReference type="GO" id="GO:0004672">
    <property type="term" value="F:protein kinase activity"/>
    <property type="evidence" value="ECO:0007669"/>
    <property type="project" value="InterPro"/>
</dbReference>
<evidence type="ECO:0000313" key="4">
    <source>
        <dbReference type="Proteomes" id="UP000242188"/>
    </source>
</evidence>
<evidence type="ECO:0000259" key="2">
    <source>
        <dbReference type="PROSITE" id="PS50011"/>
    </source>
</evidence>
<gene>
    <name evidence="3" type="ORF">KP79_PYT13138</name>
</gene>
<accession>A0A210PXU3</accession>
<feature type="domain" description="Protein kinase" evidence="2">
    <location>
        <begin position="236"/>
        <end position="480"/>
    </location>
</feature>
<feature type="signal peptide" evidence="1">
    <location>
        <begin position="1"/>
        <end position="17"/>
    </location>
</feature>
<evidence type="ECO:0000256" key="1">
    <source>
        <dbReference type="SAM" id="SignalP"/>
    </source>
</evidence>